<dbReference type="AlphaFoldDB" id="A0A5N5SZL9"/>
<dbReference type="Gene3D" id="3.40.190.10">
    <property type="entry name" value="Periplasmic binding protein-like II"/>
    <property type="match status" value="1"/>
</dbReference>
<keyword evidence="1" id="KW-0812">Transmembrane</keyword>
<keyword evidence="1" id="KW-1133">Transmembrane helix</keyword>
<name>A0A5N5SZL9_9CRUS</name>
<keyword evidence="3" id="KW-1185">Reference proteome</keyword>
<comment type="caution">
    <text evidence="2">The sequence shown here is derived from an EMBL/GenBank/DDBJ whole genome shotgun (WGS) entry which is preliminary data.</text>
</comment>
<feature type="transmembrane region" description="Helical" evidence="1">
    <location>
        <begin position="128"/>
        <end position="147"/>
    </location>
</feature>
<dbReference type="EMBL" id="SEYY01017292">
    <property type="protein sequence ID" value="KAB7499673.1"/>
    <property type="molecule type" value="Genomic_DNA"/>
</dbReference>
<keyword evidence="1" id="KW-0472">Membrane</keyword>
<feature type="transmembrane region" description="Helical" evidence="1">
    <location>
        <begin position="81"/>
        <end position="108"/>
    </location>
</feature>
<dbReference type="OrthoDB" id="6372027at2759"/>
<protein>
    <submittedName>
        <fullName evidence="2">Uncharacterized protein</fullName>
    </submittedName>
</protein>
<sequence length="253" mass="29363">FLKNLKRPIPLFLLYITAIFTQEYKIKRPISYYLRQDMNGSLFSRGIILFKNLRLKSCKCHFIYRQRIRLFTRRPEMGATWVLYSLPFGTDIWICLPIFVTVSGFFLWGLNALAIKYNCPHRKYSLGAAFWQIFAGLLQQSMLVSILTTMQPTLPFSNFEDLRKLPDWQLGTVTNSALTDLLQFSPEGSAMRDAWENKVIKYPKTSLVTENRQGMKNILSIHKYAYLGGMGKHRISPSTNASGEGNVHRQYWI</sequence>
<feature type="non-terminal residue" evidence="2">
    <location>
        <position position="1"/>
    </location>
</feature>
<evidence type="ECO:0000313" key="2">
    <source>
        <dbReference type="EMBL" id="KAB7499673.1"/>
    </source>
</evidence>
<proteinExistence type="predicted"/>
<gene>
    <name evidence="2" type="ORF">Anas_14446</name>
</gene>
<evidence type="ECO:0000256" key="1">
    <source>
        <dbReference type="SAM" id="Phobius"/>
    </source>
</evidence>
<accession>A0A5N5SZL9</accession>
<reference evidence="2 3" key="1">
    <citation type="journal article" date="2019" name="PLoS Biol.">
        <title>Sex chromosomes control vertical transmission of feminizing Wolbachia symbionts in an isopod.</title>
        <authorList>
            <person name="Becking T."/>
            <person name="Chebbi M.A."/>
            <person name="Giraud I."/>
            <person name="Moumen B."/>
            <person name="Laverre T."/>
            <person name="Caubet Y."/>
            <person name="Peccoud J."/>
            <person name="Gilbert C."/>
            <person name="Cordaux R."/>
        </authorList>
    </citation>
    <scope>NUCLEOTIDE SEQUENCE [LARGE SCALE GENOMIC DNA]</scope>
    <source>
        <strain evidence="2">ANa2</strain>
        <tissue evidence="2">Whole body excluding digestive tract and cuticle</tissue>
    </source>
</reference>
<evidence type="ECO:0000313" key="3">
    <source>
        <dbReference type="Proteomes" id="UP000326759"/>
    </source>
</evidence>
<dbReference type="Proteomes" id="UP000326759">
    <property type="component" value="Unassembled WGS sequence"/>
</dbReference>
<organism evidence="2 3">
    <name type="scientific">Armadillidium nasatum</name>
    <dbReference type="NCBI Taxonomy" id="96803"/>
    <lineage>
        <taxon>Eukaryota</taxon>
        <taxon>Metazoa</taxon>
        <taxon>Ecdysozoa</taxon>
        <taxon>Arthropoda</taxon>
        <taxon>Crustacea</taxon>
        <taxon>Multicrustacea</taxon>
        <taxon>Malacostraca</taxon>
        <taxon>Eumalacostraca</taxon>
        <taxon>Peracarida</taxon>
        <taxon>Isopoda</taxon>
        <taxon>Oniscidea</taxon>
        <taxon>Crinocheta</taxon>
        <taxon>Armadillidiidae</taxon>
        <taxon>Armadillidium</taxon>
    </lineage>
</organism>